<proteinExistence type="predicted"/>
<feature type="domain" description="CBS" evidence="3">
    <location>
        <begin position="104"/>
        <end position="157"/>
    </location>
</feature>
<evidence type="ECO:0000256" key="2">
    <source>
        <dbReference type="PROSITE-ProRule" id="PRU00703"/>
    </source>
</evidence>
<dbReference type="SUPFAM" id="SSF54631">
    <property type="entry name" value="CBS-domain pair"/>
    <property type="match status" value="1"/>
</dbReference>
<dbReference type="PANTHER" id="PTHR43080">
    <property type="entry name" value="CBS DOMAIN-CONTAINING PROTEIN CBSX3, MITOCHONDRIAL"/>
    <property type="match status" value="1"/>
</dbReference>
<dbReference type="EMBL" id="LQMQ01000031">
    <property type="protein sequence ID" value="KUO40934.1"/>
    <property type="molecule type" value="Genomic_DNA"/>
</dbReference>
<feature type="domain" description="CBS" evidence="3">
    <location>
        <begin position="25"/>
        <end position="81"/>
    </location>
</feature>
<evidence type="ECO:0000259" key="3">
    <source>
        <dbReference type="PROSITE" id="PS51371"/>
    </source>
</evidence>
<comment type="caution">
    <text evidence="4">The sequence shown here is derived from an EMBL/GenBank/DDBJ whole genome shotgun (WGS) entry which is preliminary data.</text>
</comment>
<sequence>MQNQKKPKGPTPPRKLMQIKVSEVMNKRPREVREETSIDGLLERMMGQVETCFPVVDKNGKLVGIVTESDLLQMFHTQLPGATIGGARLREVLKYSAKTVGDIMTKNPITVSPDMTIGEAMNLMISHKVRRLPVVERGKLVGLLSLRNIIELYRIIR</sequence>
<dbReference type="Pfam" id="PF00571">
    <property type="entry name" value="CBS"/>
    <property type="match status" value="2"/>
</dbReference>
<dbReference type="InterPro" id="IPR046342">
    <property type="entry name" value="CBS_dom_sf"/>
</dbReference>
<accession>A0A147JWY8</accession>
<dbReference type="InterPro" id="IPR051257">
    <property type="entry name" value="Diverse_CBS-Domain"/>
</dbReference>
<evidence type="ECO:0000313" key="5">
    <source>
        <dbReference type="Proteomes" id="UP000074294"/>
    </source>
</evidence>
<reference evidence="4 5" key="1">
    <citation type="journal article" date="2016" name="Nat. Microbiol.">
        <title>Genomic inference of the metabolism of cosmopolitan subsurface Archaea, Hadesarchaea.</title>
        <authorList>
            <person name="Baker B.J."/>
            <person name="Saw J.H."/>
            <person name="Lind A.E."/>
            <person name="Lazar C.S."/>
            <person name="Hinrichs K.-U."/>
            <person name="Teske A.P."/>
            <person name="Ettema T.J."/>
        </authorList>
    </citation>
    <scope>NUCLEOTIDE SEQUENCE [LARGE SCALE GENOMIC DNA]</scope>
</reference>
<name>A0A147JWY8_HADYE</name>
<dbReference type="Proteomes" id="UP000074294">
    <property type="component" value="Unassembled WGS sequence"/>
</dbReference>
<organism evidence="4 5">
    <name type="scientific">Hadarchaeum yellowstonense</name>
    <dbReference type="NCBI Taxonomy" id="1776334"/>
    <lineage>
        <taxon>Archaea</taxon>
        <taxon>Methanobacteriati</taxon>
        <taxon>Candidatus Hadarchaeota</taxon>
        <taxon>Candidatus Hadarchaeia</taxon>
        <taxon>Candidatus Hadarchaeales</taxon>
        <taxon>Candidatus Hadarchaeaceae</taxon>
        <taxon>Candidatus Hadarchaeum</taxon>
    </lineage>
</organism>
<dbReference type="AlphaFoldDB" id="A0A147JWY8"/>
<dbReference type="SMART" id="SM00116">
    <property type="entry name" value="CBS"/>
    <property type="match status" value="2"/>
</dbReference>
<dbReference type="STRING" id="1776334.APZ16_01115"/>
<dbReference type="PROSITE" id="PS51371">
    <property type="entry name" value="CBS"/>
    <property type="match status" value="2"/>
</dbReference>
<evidence type="ECO:0000313" key="4">
    <source>
        <dbReference type="EMBL" id="KUO40934.1"/>
    </source>
</evidence>
<keyword evidence="1 2" id="KW-0129">CBS domain</keyword>
<gene>
    <name evidence="4" type="ORF">APZ16_01115</name>
</gene>
<dbReference type="Gene3D" id="3.10.580.10">
    <property type="entry name" value="CBS-domain"/>
    <property type="match status" value="2"/>
</dbReference>
<evidence type="ECO:0000256" key="1">
    <source>
        <dbReference type="ARBA" id="ARBA00023122"/>
    </source>
</evidence>
<protein>
    <recommendedName>
        <fullName evidence="3">CBS domain-containing protein</fullName>
    </recommendedName>
</protein>
<dbReference type="InterPro" id="IPR000644">
    <property type="entry name" value="CBS_dom"/>
</dbReference>
<dbReference type="CDD" id="cd04586">
    <property type="entry name" value="CBS_pair_BON_assoc"/>
    <property type="match status" value="1"/>
</dbReference>
<dbReference type="PANTHER" id="PTHR43080:SF2">
    <property type="entry name" value="CBS DOMAIN-CONTAINING PROTEIN"/>
    <property type="match status" value="1"/>
</dbReference>